<protein>
    <submittedName>
        <fullName evidence="1">Uncharacterized protein</fullName>
    </submittedName>
</protein>
<dbReference type="PANTHER" id="PTHR36063">
    <property type="entry name" value="ARABIDOPSIS THALIANA GENOMIC DNA, CHROMOSOME 5, P1 CLONE:MOK16"/>
    <property type="match status" value="1"/>
</dbReference>
<accession>A0A5N5HGN5</accession>
<comment type="caution">
    <text evidence="1">The sequence shown here is derived from an EMBL/GenBank/DDBJ whole genome shotgun (WGS) entry which is preliminary data.</text>
</comment>
<sequence>MAKQMQIRLLCSWTEVAPALLTSHNKTSTCPELETITKDWELEFMDLVGLVNRIM</sequence>
<reference evidence="1 2" key="3">
    <citation type="submission" date="2019-11" db="EMBL/GenBank/DDBJ databases">
        <title>A de novo genome assembly of a pear dwarfing rootstock.</title>
        <authorList>
            <person name="Wang F."/>
            <person name="Wang J."/>
            <person name="Li S."/>
            <person name="Zhang Y."/>
            <person name="Fang M."/>
            <person name="Ma L."/>
            <person name="Zhao Y."/>
            <person name="Jiang S."/>
        </authorList>
    </citation>
    <scope>NUCLEOTIDE SEQUENCE [LARGE SCALE GENOMIC DNA]</scope>
    <source>
        <strain evidence="1">S2</strain>
        <tissue evidence="1">Leaf</tissue>
    </source>
</reference>
<proteinExistence type="predicted"/>
<dbReference type="AlphaFoldDB" id="A0A5N5HGN5"/>
<dbReference type="EMBL" id="SMOL01000231">
    <property type="protein sequence ID" value="KAB2622334.1"/>
    <property type="molecule type" value="Genomic_DNA"/>
</dbReference>
<evidence type="ECO:0000313" key="2">
    <source>
        <dbReference type="Proteomes" id="UP000327157"/>
    </source>
</evidence>
<reference evidence="2" key="2">
    <citation type="submission" date="2019-10" db="EMBL/GenBank/DDBJ databases">
        <title>A de novo genome assembly of a pear dwarfing rootstock.</title>
        <authorList>
            <person name="Wang F."/>
            <person name="Wang J."/>
            <person name="Li S."/>
            <person name="Zhang Y."/>
            <person name="Fang M."/>
            <person name="Ma L."/>
            <person name="Zhao Y."/>
            <person name="Jiang S."/>
        </authorList>
    </citation>
    <scope>NUCLEOTIDE SEQUENCE [LARGE SCALE GENOMIC DNA]</scope>
</reference>
<dbReference type="Proteomes" id="UP000327157">
    <property type="component" value="Chromosome 4"/>
</dbReference>
<keyword evidence="2" id="KW-1185">Reference proteome</keyword>
<evidence type="ECO:0000313" key="1">
    <source>
        <dbReference type="EMBL" id="KAB2622334.1"/>
    </source>
</evidence>
<name>A0A5N5HGN5_9ROSA</name>
<dbReference type="OrthoDB" id="1044997at2759"/>
<dbReference type="PANTHER" id="PTHR36063:SF1">
    <property type="entry name" value="ARABIDOPSIS THALIANA GENOMIC DNA, CHROMOSOME 5, P1 CLONE:MOK16"/>
    <property type="match status" value="1"/>
</dbReference>
<reference evidence="1 2" key="1">
    <citation type="submission" date="2019-09" db="EMBL/GenBank/DDBJ databases">
        <authorList>
            <person name="Ou C."/>
        </authorList>
    </citation>
    <scope>NUCLEOTIDE SEQUENCE [LARGE SCALE GENOMIC DNA]</scope>
    <source>
        <strain evidence="1">S2</strain>
        <tissue evidence="1">Leaf</tissue>
    </source>
</reference>
<organism evidence="1 2">
    <name type="scientific">Pyrus ussuriensis x Pyrus communis</name>
    <dbReference type="NCBI Taxonomy" id="2448454"/>
    <lineage>
        <taxon>Eukaryota</taxon>
        <taxon>Viridiplantae</taxon>
        <taxon>Streptophyta</taxon>
        <taxon>Embryophyta</taxon>
        <taxon>Tracheophyta</taxon>
        <taxon>Spermatophyta</taxon>
        <taxon>Magnoliopsida</taxon>
        <taxon>eudicotyledons</taxon>
        <taxon>Gunneridae</taxon>
        <taxon>Pentapetalae</taxon>
        <taxon>rosids</taxon>
        <taxon>fabids</taxon>
        <taxon>Rosales</taxon>
        <taxon>Rosaceae</taxon>
        <taxon>Amygdaloideae</taxon>
        <taxon>Maleae</taxon>
        <taxon>Pyrus</taxon>
    </lineage>
</organism>
<gene>
    <name evidence="1" type="ORF">D8674_024516</name>
</gene>